<protein>
    <submittedName>
        <fullName evidence="1">Uncharacterized protein</fullName>
    </submittedName>
</protein>
<gene>
    <name evidence="1" type="ORF">AWB74_05839</name>
</gene>
<dbReference type="Proteomes" id="UP000055019">
    <property type="component" value="Unassembled WGS sequence"/>
</dbReference>
<evidence type="ECO:0000313" key="1">
    <source>
        <dbReference type="EMBL" id="SAL81028.1"/>
    </source>
</evidence>
<comment type="caution">
    <text evidence="1">The sequence shown here is derived from an EMBL/GenBank/DDBJ whole genome shotgun (WGS) entry which is preliminary data.</text>
</comment>
<organism evidence="1 2">
    <name type="scientific">Caballeronia arvi</name>
    <dbReference type="NCBI Taxonomy" id="1777135"/>
    <lineage>
        <taxon>Bacteria</taxon>
        <taxon>Pseudomonadati</taxon>
        <taxon>Pseudomonadota</taxon>
        <taxon>Betaproteobacteria</taxon>
        <taxon>Burkholderiales</taxon>
        <taxon>Burkholderiaceae</taxon>
        <taxon>Caballeronia</taxon>
    </lineage>
</organism>
<dbReference type="EMBL" id="FCOM02000036">
    <property type="protein sequence ID" value="SAL81028.1"/>
    <property type="molecule type" value="Genomic_DNA"/>
</dbReference>
<accession>A0A158KIQ7</accession>
<evidence type="ECO:0000313" key="2">
    <source>
        <dbReference type="Proteomes" id="UP000055019"/>
    </source>
</evidence>
<dbReference type="AlphaFoldDB" id="A0A158KIQ7"/>
<reference evidence="1" key="1">
    <citation type="submission" date="2016-01" db="EMBL/GenBank/DDBJ databases">
        <authorList>
            <person name="Peeters C."/>
        </authorList>
    </citation>
    <scope>NUCLEOTIDE SEQUENCE [LARGE SCALE GENOMIC DNA]</scope>
    <source>
        <strain evidence="1">LMG 29317</strain>
    </source>
</reference>
<sequence>MVDRLPPVPLRLTLRALSRVGGICVVRLAELRERLVFRPWKRRRKRVDPANLAENQMNHAADVPVLVGLASKAPDTQ</sequence>
<keyword evidence="2" id="KW-1185">Reference proteome</keyword>
<proteinExistence type="predicted"/>
<name>A0A158KIQ7_9BURK</name>